<dbReference type="InterPro" id="IPR039422">
    <property type="entry name" value="MarR/SlyA-like"/>
</dbReference>
<accession>A0A7Y2PZR1</accession>
<evidence type="ECO:0000256" key="1">
    <source>
        <dbReference type="SAM" id="MobiDB-lite"/>
    </source>
</evidence>
<feature type="domain" description="HTH marR-type" evidence="2">
    <location>
        <begin position="18"/>
        <end position="157"/>
    </location>
</feature>
<organism evidence="3 4">
    <name type="scientific">Microbacterium ulmi</name>
    <dbReference type="NCBI Taxonomy" id="179095"/>
    <lineage>
        <taxon>Bacteria</taxon>
        <taxon>Bacillati</taxon>
        <taxon>Actinomycetota</taxon>
        <taxon>Actinomycetes</taxon>
        <taxon>Micrococcales</taxon>
        <taxon>Microbacteriaceae</taxon>
        <taxon>Microbacterium</taxon>
    </lineage>
</organism>
<evidence type="ECO:0000259" key="2">
    <source>
        <dbReference type="PROSITE" id="PS50995"/>
    </source>
</evidence>
<dbReference type="PANTHER" id="PTHR33164">
    <property type="entry name" value="TRANSCRIPTIONAL REGULATOR, MARR FAMILY"/>
    <property type="match status" value="1"/>
</dbReference>
<dbReference type="PRINTS" id="PR00598">
    <property type="entry name" value="HTHMARR"/>
</dbReference>
<dbReference type="RefSeq" id="WP_167041120.1">
    <property type="nucleotide sequence ID" value="NZ_BAAANA010000003.1"/>
</dbReference>
<evidence type="ECO:0000313" key="3">
    <source>
        <dbReference type="EMBL" id="NNH02517.1"/>
    </source>
</evidence>
<dbReference type="Pfam" id="PF12802">
    <property type="entry name" value="MarR_2"/>
    <property type="match status" value="1"/>
</dbReference>
<gene>
    <name evidence="3" type="ORF">HLA99_01370</name>
</gene>
<proteinExistence type="predicted"/>
<dbReference type="PANTHER" id="PTHR33164:SF99">
    <property type="entry name" value="MARR FAMILY REGULATORY PROTEIN"/>
    <property type="match status" value="1"/>
</dbReference>
<dbReference type="Proteomes" id="UP000543598">
    <property type="component" value="Unassembled WGS sequence"/>
</dbReference>
<feature type="region of interest" description="Disordered" evidence="1">
    <location>
        <begin position="161"/>
        <end position="181"/>
    </location>
</feature>
<dbReference type="SMART" id="SM00347">
    <property type="entry name" value="HTH_MARR"/>
    <property type="match status" value="1"/>
</dbReference>
<evidence type="ECO:0000313" key="4">
    <source>
        <dbReference type="Proteomes" id="UP000543598"/>
    </source>
</evidence>
<keyword evidence="4" id="KW-1185">Reference proteome</keyword>
<dbReference type="EMBL" id="JABEMB010000001">
    <property type="protein sequence ID" value="NNH02517.1"/>
    <property type="molecule type" value="Genomic_DNA"/>
</dbReference>
<dbReference type="Gene3D" id="1.10.10.10">
    <property type="entry name" value="Winged helix-like DNA-binding domain superfamily/Winged helix DNA-binding domain"/>
    <property type="match status" value="1"/>
</dbReference>
<comment type="caution">
    <text evidence="3">The sequence shown here is derived from an EMBL/GenBank/DDBJ whole genome shotgun (WGS) entry which is preliminary data.</text>
</comment>
<protein>
    <submittedName>
        <fullName evidence="3">Winged helix-turn-helix transcriptional regulator</fullName>
    </submittedName>
</protein>
<sequence>MSTHDDAHRSSIPGRLSSEQLRVWLTYMRVRLRLSYEMGRQLQADSGITLADYDVLAALYSRDDRTMAVSQLAQHVGWERSRASHQVDRMARRGLVERRRSEIDRRVTEVTLLEEGVTLLRAATPLHFALVQRVFFAGIATGEELDRFGSTLESIYRTLCDEGSIPPPPAEQPEDRRVGPS</sequence>
<name>A0A7Y2PZR1_9MICO</name>
<dbReference type="SUPFAM" id="SSF46785">
    <property type="entry name" value="Winged helix' DNA-binding domain"/>
    <property type="match status" value="1"/>
</dbReference>
<dbReference type="InterPro" id="IPR036390">
    <property type="entry name" value="WH_DNA-bd_sf"/>
</dbReference>
<dbReference type="GO" id="GO:0003700">
    <property type="term" value="F:DNA-binding transcription factor activity"/>
    <property type="evidence" value="ECO:0007669"/>
    <property type="project" value="InterPro"/>
</dbReference>
<reference evidence="3 4" key="1">
    <citation type="submission" date="2020-05" db="EMBL/GenBank/DDBJ databases">
        <title>MicrobeNet Type strains.</title>
        <authorList>
            <person name="Nicholson A.C."/>
        </authorList>
    </citation>
    <scope>NUCLEOTIDE SEQUENCE [LARGE SCALE GENOMIC DNA]</scope>
    <source>
        <strain evidence="3 4">JCM 14282</strain>
    </source>
</reference>
<dbReference type="GO" id="GO:0006950">
    <property type="term" value="P:response to stress"/>
    <property type="evidence" value="ECO:0007669"/>
    <property type="project" value="TreeGrafter"/>
</dbReference>
<dbReference type="PROSITE" id="PS50995">
    <property type="entry name" value="HTH_MARR_2"/>
    <property type="match status" value="1"/>
</dbReference>
<dbReference type="InterPro" id="IPR000835">
    <property type="entry name" value="HTH_MarR-typ"/>
</dbReference>
<dbReference type="AlphaFoldDB" id="A0A7Y2PZR1"/>
<dbReference type="InterPro" id="IPR036388">
    <property type="entry name" value="WH-like_DNA-bd_sf"/>
</dbReference>